<dbReference type="GeneID" id="35382376"/>
<proteinExistence type="inferred from homology"/>
<dbReference type="GO" id="GO:0003684">
    <property type="term" value="F:damaged DNA binding"/>
    <property type="evidence" value="ECO:0007669"/>
    <property type="project" value="InterPro"/>
</dbReference>
<dbReference type="Proteomes" id="UP000236316">
    <property type="component" value="Segment"/>
</dbReference>
<comment type="similarity">
    <text evidence="2">Belongs to the FPG family.</text>
</comment>
<evidence type="ECO:0000256" key="8">
    <source>
        <dbReference type="ARBA" id="ARBA00023268"/>
    </source>
</evidence>
<evidence type="ECO:0000256" key="1">
    <source>
        <dbReference type="ARBA" id="ARBA00001668"/>
    </source>
</evidence>
<keyword evidence="3" id="KW-0227">DNA damage</keyword>
<accession>A0A2I2L4M5</accession>
<dbReference type="SMART" id="SM01232">
    <property type="entry name" value="H2TH"/>
    <property type="match status" value="1"/>
</dbReference>
<dbReference type="Pfam" id="PF06831">
    <property type="entry name" value="H2TH"/>
    <property type="match status" value="1"/>
</dbReference>
<evidence type="ECO:0000256" key="5">
    <source>
        <dbReference type="ARBA" id="ARBA00023125"/>
    </source>
</evidence>
<feature type="domain" description="Formamidopyrimidine-DNA glycosylase catalytic" evidence="10">
    <location>
        <begin position="2"/>
        <end position="129"/>
    </location>
</feature>
<keyword evidence="5" id="KW-0238">DNA-binding</keyword>
<evidence type="ECO:0000256" key="4">
    <source>
        <dbReference type="ARBA" id="ARBA00022801"/>
    </source>
</evidence>
<dbReference type="GO" id="GO:0008534">
    <property type="term" value="F:oxidized purine nucleobase lesion DNA N-glycosylase activity"/>
    <property type="evidence" value="ECO:0007669"/>
    <property type="project" value="UniProtKB-EC"/>
</dbReference>
<reference evidence="11" key="1">
    <citation type="submission" date="2017-08" db="EMBL/GenBank/DDBJ databases">
        <authorList>
            <consortium name="Urmite Genomes"/>
        </authorList>
    </citation>
    <scope>NUCLEOTIDE SEQUENCE [LARGE SCALE GENOMIC DNA]</scope>
    <source>
        <strain evidence="11">IHUMI-LCC2</strain>
    </source>
</reference>
<evidence type="ECO:0000256" key="2">
    <source>
        <dbReference type="ARBA" id="ARBA00009409"/>
    </source>
</evidence>
<dbReference type="OrthoDB" id="9330at10239"/>
<dbReference type="SUPFAM" id="SSF46946">
    <property type="entry name" value="S13-like H2TH domain"/>
    <property type="match status" value="1"/>
</dbReference>
<evidence type="ECO:0000256" key="9">
    <source>
        <dbReference type="ARBA" id="ARBA00023295"/>
    </source>
</evidence>
<dbReference type="PROSITE" id="PS51068">
    <property type="entry name" value="FPG_CAT"/>
    <property type="match status" value="1"/>
</dbReference>
<gene>
    <name evidence="11" type="ORF">ORPV_573</name>
</gene>
<keyword evidence="9" id="KW-0326">Glycosidase</keyword>
<dbReference type="SMART" id="SM00898">
    <property type="entry name" value="Fapy_DNA_glyco"/>
    <property type="match status" value="1"/>
</dbReference>
<dbReference type="SUPFAM" id="SSF81624">
    <property type="entry name" value="N-terminal domain of MutM-like DNA repair proteins"/>
    <property type="match status" value="1"/>
</dbReference>
<evidence type="ECO:0000256" key="7">
    <source>
        <dbReference type="ARBA" id="ARBA00023239"/>
    </source>
</evidence>
<dbReference type="GO" id="GO:0006284">
    <property type="term" value="P:base-excision repair"/>
    <property type="evidence" value="ECO:0007669"/>
    <property type="project" value="InterPro"/>
</dbReference>
<dbReference type="KEGG" id="vg:35382376"/>
<evidence type="ECO:0000313" key="12">
    <source>
        <dbReference type="Proteomes" id="UP000236316"/>
    </source>
</evidence>
<dbReference type="InterPro" id="IPR035937">
    <property type="entry name" value="FPG_N"/>
</dbReference>
<dbReference type="GO" id="GO:0016829">
    <property type="term" value="F:lyase activity"/>
    <property type="evidence" value="ECO:0007669"/>
    <property type="project" value="UniProtKB-KW"/>
</dbReference>
<protein>
    <submittedName>
        <fullName evidence="11">Formamidopyrimidine-DNA glycosylase</fullName>
    </submittedName>
</protein>
<dbReference type="Gene3D" id="1.10.8.50">
    <property type="match status" value="1"/>
</dbReference>
<dbReference type="InterPro" id="IPR010979">
    <property type="entry name" value="Ribosomal_uS13-like_H2TH"/>
</dbReference>
<organism evidence="11">
    <name type="scientific">Orpheovirus IHUMI-LCC2</name>
    <dbReference type="NCBI Taxonomy" id="2023057"/>
    <lineage>
        <taxon>Viruses</taxon>
        <taxon>Varidnaviria</taxon>
        <taxon>Bamfordvirae</taxon>
        <taxon>Nucleocytoviricota</taxon>
        <taxon>Megaviricetes</taxon>
        <taxon>Pimascovirales</taxon>
        <taxon>Ocovirineae</taxon>
        <taxon>Orpheoviridae</taxon>
        <taxon>Alphaorpheovirus</taxon>
        <taxon>Alphaorpheovirus massiliense</taxon>
    </lineage>
</organism>
<comment type="catalytic activity">
    <reaction evidence="1">
        <text>Hydrolysis of DNA containing ring-opened 7-methylguanine residues, releasing 2,6-diamino-4-hydroxy-5-(N-methyl)formamidopyrimidine.</text>
        <dbReference type="EC" id="3.2.2.23"/>
    </reaction>
</comment>
<evidence type="ECO:0000256" key="3">
    <source>
        <dbReference type="ARBA" id="ARBA00022763"/>
    </source>
</evidence>
<evidence type="ECO:0000259" key="10">
    <source>
        <dbReference type="PROSITE" id="PS51068"/>
    </source>
</evidence>
<keyword evidence="8" id="KW-0511">Multifunctional enzyme</keyword>
<keyword evidence="7" id="KW-0456">Lyase</keyword>
<evidence type="ECO:0000313" key="11">
    <source>
        <dbReference type="EMBL" id="SNW62477.1"/>
    </source>
</evidence>
<dbReference type="InterPro" id="IPR015886">
    <property type="entry name" value="H2TH_FPG"/>
</dbReference>
<keyword evidence="12" id="KW-1185">Reference proteome</keyword>
<dbReference type="PANTHER" id="PTHR22993:SF9">
    <property type="entry name" value="FORMAMIDOPYRIMIDINE-DNA GLYCOSYLASE"/>
    <property type="match status" value="1"/>
</dbReference>
<dbReference type="RefSeq" id="YP_009448779.1">
    <property type="nucleotide sequence ID" value="NC_036594.1"/>
</dbReference>
<dbReference type="EMBL" id="LT906555">
    <property type="protein sequence ID" value="SNW62477.1"/>
    <property type="molecule type" value="Genomic_DNA"/>
</dbReference>
<dbReference type="Gene3D" id="3.20.190.10">
    <property type="entry name" value="MutM-like, N-terminal"/>
    <property type="match status" value="1"/>
</dbReference>
<name>A0A2I2L4M5_9VIRU</name>
<keyword evidence="4" id="KW-0378">Hydrolase</keyword>
<evidence type="ECO:0000256" key="6">
    <source>
        <dbReference type="ARBA" id="ARBA00023204"/>
    </source>
</evidence>
<sequence>MPEWPEVRIVGEQLDKRIRGQYILQSTVYPSYYSSKHLTTGLEKVCYPGKIHSVTTIGKKILVNIQKADEHGNVTDPNISCIIVISLGMTGRVMYNGGDHCHIEWTLGRLVDGFLILDKIYYHNSRKIGSVQTISSPEDYQKILGDVGPDIMSINKEEWIKRIKTMSKPSFTIAKALLEQDIASGIGNYLKADILYSCKLYPGRKVTEINDSMLGLIFDNTRTIIKESYESQGLTIESYISPDGGKGYYKKRCYDRDKDDNGLKIEVGKFKDGRTTYWCPQVQIY</sequence>
<keyword evidence="6" id="KW-0234">DNA repair</keyword>
<dbReference type="GO" id="GO:0003906">
    <property type="term" value="F:DNA-(apurinic or apyrimidinic site) endonuclease activity"/>
    <property type="evidence" value="ECO:0007669"/>
    <property type="project" value="InterPro"/>
</dbReference>
<dbReference type="GO" id="GO:0008270">
    <property type="term" value="F:zinc ion binding"/>
    <property type="evidence" value="ECO:0007669"/>
    <property type="project" value="InterPro"/>
</dbReference>
<dbReference type="PANTHER" id="PTHR22993">
    <property type="entry name" value="FORMAMIDOPYRIMIDINE-DNA GLYCOSYLASE"/>
    <property type="match status" value="1"/>
</dbReference>
<dbReference type="Pfam" id="PF01149">
    <property type="entry name" value="Fapy_DNA_glyco"/>
    <property type="match status" value="1"/>
</dbReference>
<dbReference type="InterPro" id="IPR012319">
    <property type="entry name" value="FPG_cat"/>
</dbReference>